<reference evidence="1" key="1">
    <citation type="submission" date="2020-07" db="EMBL/GenBank/DDBJ databases">
        <title>Ethylene signaling mediates host invasion by parasitic plants.</title>
        <authorList>
            <person name="Yoshida S."/>
        </authorList>
    </citation>
    <scope>NUCLEOTIDE SEQUENCE</scope>
    <source>
        <strain evidence="1">Okayama</strain>
    </source>
</reference>
<keyword evidence="1" id="KW-0808">Transferase</keyword>
<name>A0A830BYW0_9LAMI</name>
<evidence type="ECO:0000313" key="2">
    <source>
        <dbReference type="Proteomes" id="UP000653305"/>
    </source>
</evidence>
<feature type="non-terminal residue" evidence="1">
    <location>
        <position position="1"/>
    </location>
</feature>
<sequence>RTRYRPLPRRSLFFRSPPARTYAGVPQSGVQQTVLSKVAGKRAQPEIGDFQLAVFVKEEVLGLQITMVNAATVAEIDGGDQLLKVVAGGVLAEPAPGDLGEELAAADELHGEVDLGLAGHDLVELDNVGVALHHLHDRDLALHLFHHTDADHFLLADDLHRHALAGQQVPGRGRPSRTCRGRGGGRARTFRGARRIYHRPPP</sequence>
<evidence type="ECO:0000313" key="1">
    <source>
        <dbReference type="EMBL" id="GFP90208.1"/>
    </source>
</evidence>
<proteinExistence type="predicted"/>
<gene>
    <name evidence="1" type="ORF">PHJA_001164700</name>
</gene>
<dbReference type="GO" id="GO:0016301">
    <property type="term" value="F:kinase activity"/>
    <property type="evidence" value="ECO:0007669"/>
    <property type="project" value="UniProtKB-KW"/>
</dbReference>
<keyword evidence="1" id="KW-0418">Kinase</keyword>
<protein>
    <submittedName>
        <fullName evidence="1">Cbl-interacting protein kinase 5</fullName>
    </submittedName>
</protein>
<dbReference type="EMBL" id="BMAC01000212">
    <property type="protein sequence ID" value="GFP90208.1"/>
    <property type="molecule type" value="Genomic_DNA"/>
</dbReference>
<keyword evidence="2" id="KW-1185">Reference proteome</keyword>
<dbReference type="Proteomes" id="UP000653305">
    <property type="component" value="Unassembled WGS sequence"/>
</dbReference>
<organism evidence="1 2">
    <name type="scientific">Phtheirospermum japonicum</name>
    <dbReference type="NCBI Taxonomy" id="374723"/>
    <lineage>
        <taxon>Eukaryota</taxon>
        <taxon>Viridiplantae</taxon>
        <taxon>Streptophyta</taxon>
        <taxon>Embryophyta</taxon>
        <taxon>Tracheophyta</taxon>
        <taxon>Spermatophyta</taxon>
        <taxon>Magnoliopsida</taxon>
        <taxon>eudicotyledons</taxon>
        <taxon>Gunneridae</taxon>
        <taxon>Pentapetalae</taxon>
        <taxon>asterids</taxon>
        <taxon>lamiids</taxon>
        <taxon>Lamiales</taxon>
        <taxon>Orobanchaceae</taxon>
        <taxon>Orobanchaceae incertae sedis</taxon>
        <taxon>Phtheirospermum</taxon>
    </lineage>
</organism>
<dbReference type="AlphaFoldDB" id="A0A830BYW0"/>
<dbReference type="OrthoDB" id="787149at2759"/>
<accession>A0A830BYW0</accession>
<comment type="caution">
    <text evidence="1">The sequence shown here is derived from an EMBL/GenBank/DDBJ whole genome shotgun (WGS) entry which is preliminary data.</text>
</comment>